<dbReference type="PANTHER" id="PTHR30038:SF0">
    <property type="entry name" value="TUNGSTEN-CONTAINING ALDEHYDE FERREDOXIN OXIDOREDUCTASE"/>
    <property type="match status" value="1"/>
</dbReference>
<dbReference type="InterPro" id="IPR051919">
    <property type="entry name" value="W-dependent_AOR"/>
</dbReference>
<proteinExistence type="inferred from homology"/>
<keyword evidence="7" id="KW-0411">Iron-sulfur</keyword>
<dbReference type="InterPro" id="IPR036503">
    <property type="entry name" value="Ald_Fedxn_OxRdtase_N_sf"/>
</dbReference>
<evidence type="ECO:0000256" key="8">
    <source>
        <dbReference type="ARBA" id="ARBA00049934"/>
    </source>
</evidence>
<dbReference type="Gene3D" id="3.60.9.10">
    <property type="entry name" value="Aldehyde ferredoxin oxidoreductase, N-terminal domain"/>
    <property type="match status" value="1"/>
</dbReference>
<dbReference type="AlphaFoldDB" id="A0A5D0MQE1"/>
<dbReference type="GO" id="GO:0016625">
    <property type="term" value="F:oxidoreductase activity, acting on the aldehyde or oxo group of donors, iron-sulfur protein as acceptor"/>
    <property type="evidence" value="ECO:0007669"/>
    <property type="project" value="InterPro"/>
</dbReference>
<evidence type="ECO:0000256" key="4">
    <source>
        <dbReference type="ARBA" id="ARBA00022723"/>
    </source>
</evidence>
<keyword evidence="3" id="KW-0004">4Fe-4S</keyword>
<evidence type="ECO:0000313" key="11">
    <source>
        <dbReference type="Proteomes" id="UP000323337"/>
    </source>
</evidence>
<dbReference type="Pfam" id="PF02730">
    <property type="entry name" value="AFOR_N"/>
    <property type="match status" value="1"/>
</dbReference>
<dbReference type="GO" id="GO:0046872">
    <property type="term" value="F:metal ion binding"/>
    <property type="evidence" value="ECO:0007669"/>
    <property type="project" value="UniProtKB-KW"/>
</dbReference>
<dbReference type="SUPFAM" id="SSF48310">
    <property type="entry name" value="Aldehyde ferredoxin oxidoreductase, C-terminal domains"/>
    <property type="match status" value="1"/>
</dbReference>
<evidence type="ECO:0000256" key="6">
    <source>
        <dbReference type="ARBA" id="ARBA00023004"/>
    </source>
</evidence>
<comment type="similarity">
    <text evidence="2">Belongs to the AOR/FOR family.</text>
</comment>
<dbReference type="InterPro" id="IPR036021">
    <property type="entry name" value="Tungsten_al_ferr_oxy-like_C"/>
</dbReference>
<evidence type="ECO:0000259" key="9">
    <source>
        <dbReference type="SMART" id="SM00790"/>
    </source>
</evidence>
<dbReference type="GO" id="GO:0051539">
    <property type="term" value="F:4 iron, 4 sulfur cluster binding"/>
    <property type="evidence" value="ECO:0007669"/>
    <property type="project" value="UniProtKB-KW"/>
</dbReference>
<dbReference type="InterPro" id="IPR013983">
    <property type="entry name" value="Ald_Fedxn_OxRdtase_N"/>
</dbReference>
<dbReference type="PANTHER" id="PTHR30038">
    <property type="entry name" value="ALDEHYDE FERREDOXIN OXIDOREDUCTASE"/>
    <property type="match status" value="1"/>
</dbReference>
<dbReference type="SUPFAM" id="SSF56228">
    <property type="entry name" value="Aldehyde ferredoxin oxidoreductase, N-terminal domain"/>
    <property type="match status" value="1"/>
</dbReference>
<reference evidence="10 11" key="1">
    <citation type="submission" date="2019-08" db="EMBL/GenBank/DDBJ databases">
        <title>Genomic characterization of a novel candidate phylum (ARYD3) from a high temperature, high salinity tertiary oil reservoir in north central Oklahoma, USA.</title>
        <authorList>
            <person name="Youssef N.H."/>
            <person name="Yadav A."/>
            <person name="Elshahed M.S."/>
        </authorList>
    </citation>
    <scope>NUCLEOTIDE SEQUENCE [LARGE SCALE GENOMIC DNA]</scope>
    <source>
        <strain evidence="10">ARYD1</strain>
    </source>
</reference>
<dbReference type="Proteomes" id="UP000323337">
    <property type="component" value="Unassembled WGS sequence"/>
</dbReference>
<dbReference type="InterPro" id="IPR013985">
    <property type="entry name" value="Ald_Fedxn_OxRdtase_dom3"/>
</dbReference>
<organism evidence="10 11">
    <name type="scientific">Flexistipes sinusarabici</name>
    <dbReference type="NCBI Taxonomy" id="2352"/>
    <lineage>
        <taxon>Bacteria</taxon>
        <taxon>Pseudomonadati</taxon>
        <taxon>Deferribacterota</taxon>
        <taxon>Deferribacteres</taxon>
        <taxon>Deferribacterales</taxon>
        <taxon>Flexistipitaceae</taxon>
        <taxon>Flexistipes</taxon>
    </lineage>
</organism>
<keyword evidence="5" id="KW-0560">Oxidoreductase</keyword>
<dbReference type="Gene3D" id="1.10.599.10">
    <property type="entry name" value="Aldehyde Ferredoxin Oxidoreductase Protein, subunit A, domain 3"/>
    <property type="match status" value="1"/>
</dbReference>
<comment type="cofactor">
    <cofactor evidence="1">
        <name>[4Fe-4S] cluster</name>
        <dbReference type="ChEBI" id="CHEBI:49883"/>
    </cofactor>
</comment>
<dbReference type="GO" id="GO:0009055">
    <property type="term" value="F:electron transfer activity"/>
    <property type="evidence" value="ECO:0007669"/>
    <property type="project" value="InterPro"/>
</dbReference>
<dbReference type="EMBL" id="VSIV01000094">
    <property type="protein sequence ID" value="TYB33871.1"/>
    <property type="molecule type" value="Genomic_DNA"/>
</dbReference>
<evidence type="ECO:0000256" key="1">
    <source>
        <dbReference type="ARBA" id="ARBA00001966"/>
    </source>
</evidence>
<dbReference type="InterPro" id="IPR001203">
    <property type="entry name" value="OxRdtase_Ald_Fedxn_C"/>
</dbReference>
<evidence type="ECO:0000256" key="3">
    <source>
        <dbReference type="ARBA" id="ARBA00022485"/>
    </source>
</evidence>
<comment type="cofactor">
    <cofactor evidence="8">
        <name>tungstopterin</name>
        <dbReference type="ChEBI" id="CHEBI:30402"/>
    </cofactor>
</comment>
<sequence length="600" mass="64993">MTGGWAGKILRIDLSKESYSVEDLNLDTAKKFIGGRGLAVKYFTDEVPADVDAYSDKNKIFLAVGPLTGTYGAANGRYMVVTKSPQSGTIASSNSGGYFPSELKYAGYDMVVLEGKAKKPVYITIYNDKVEIRSAKNLWGKTTHETEDIIHEKFHQDAKIASIGPAGEKLVKFSCIMNDKHRAAGRSGVGAVMGSKNVKAIAVRGTGGVKISDKTAYRNAAFGAYKLLKDSPVTSQGLPAYGTAVLVNVINETGLFPTNNFQGDTFAKAEDISGETMADTILKRNKACMGCIIGCGRVTAISDPRFSGEGEGPEYEPIWALGADCGINDLKAIAKANYICNEYGFDPITAGGTIACAMEMYENGIISKDEIGRSLEFGDADAMVEMMEKIANREGFGDKLAEGSYRLAEEYGKPYYSMSVKKLEFPAYDGRVAQGMALNYATSNRGACHVRGYMISPEVLGVPEKLEPTSIEGKAEWTKAFQDTTALVDSSGVCLFTTFAITPEEIKNFFNAATGLNYSADDLLKAGERIWNLERLYNLDAGIDPSQDTLPKRILEEPVPDGPQKGSMARLSETLPKYYEARGWMDGIPTSEKLAELGLR</sequence>
<accession>A0A5D0MQE1</accession>
<gene>
    <name evidence="10" type="ORF">FXF49_04070</name>
</gene>
<dbReference type="Pfam" id="PF01314">
    <property type="entry name" value="AFOR_C"/>
    <property type="match status" value="1"/>
</dbReference>
<evidence type="ECO:0000313" key="10">
    <source>
        <dbReference type="EMBL" id="TYB33871.1"/>
    </source>
</evidence>
<evidence type="ECO:0000256" key="5">
    <source>
        <dbReference type="ARBA" id="ARBA00023002"/>
    </source>
</evidence>
<dbReference type="Gene3D" id="1.10.569.10">
    <property type="entry name" value="Aldehyde Ferredoxin Oxidoreductase Protein, subunit A, domain 2"/>
    <property type="match status" value="1"/>
</dbReference>
<protein>
    <submittedName>
        <fullName evidence="10">Aldehyde ferredoxin oxidoreductase family protein</fullName>
    </submittedName>
</protein>
<feature type="domain" description="Aldehyde ferredoxin oxidoreductase N-terminal" evidence="9">
    <location>
        <begin position="5"/>
        <end position="207"/>
    </location>
</feature>
<keyword evidence="6" id="KW-0408">Iron</keyword>
<dbReference type="InterPro" id="IPR013984">
    <property type="entry name" value="Ald_Fedxn_OxRdtase_dom2"/>
</dbReference>
<comment type="caution">
    <text evidence="10">The sequence shown here is derived from an EMBL/GenBank/DDBJ whole genome shotgun (WGS) entry which is preliminary data.</text>
</comment>
<evidence type="ECO:0000256" key="7">
    <source>
        <dbReference type="ARBA" id="ARBA00023014"/>
    </source>
</evidence>
<dbReference type="SMART" id="SM00790">
    <property type="entry name" value="AFOR_N"/>
    <property type="match status" value="1"/>
</dbReference>
<dbReference type="RefSeq" id="WP_303700629.1">
    <property type="nucleotide sequence ID" value="NZ_VSIV01000094.1"/>
</dbReference>
<keyword evidence="4" id="KW-0479">Metal-binding</keyword>
<name>A0A5D0MQE1_FLESI</name>
<evidence type="ECO:0000256" key="2">
    <source>
        <dbReference type="ARBA" id="ARBA00011032"/>
    </source>
</evidence>